<evidence type="ECO:0000256" key="3">
    <source>
        <dbReference type="ARBA" id="ARBA00022692"/>
    </source>
</evidence>
<evidence type="ECO:0000256" key="2">
    <source>
        <dbReference type="ARBA" id="ARBA00007264"/>
    </source>
</evidence>
<comment type="subcellular location">
    <subcellularLocation>
        <location evidence="1">Membrane</location>
    </subcellularLocation>
</comment>
<dbReference type="OrthoDB" id="10059035at2759"/>
<keyword evidence="4 7" id="KW-1133">Transmembrane helix</keyword>
<protein>
    <submittedName>
        <fullName evidence="8">Uncharacterized protein</fullName>
    </submittedName>
</protein>
<reference evidence="8 9" key="1">
    <citation type="submission" date="2020-08" db="EMBL/GenBank/DDBJ databases">
        <authorList>
            <person name="Koutsovoulos G."/>
            <person name="Danchin GJ E."/>
        </authorList>
    </citation>
    <scope>NUCLEOTIDE SEQUENCE [LARGE SCALE GENOMIC DNA]</scope>
</reference>
<proteinExistence type="inferred from homology"/>
<dbReference type="Proteomes" id="UP000580250">
    <property type="component" value="Unassembled WGS sequence"/>
</dbReference>
<evidence type="ECO:0000256" key="5">
    <source>
        <dbReference type="ARBA" id="ARBA00023136"/>
    </source>
</evidence>
<dbReference type="AlphaFoldDB" id="A0A6V7UU89"/>
<dbReference type="InterPro" id="IPR008853">
    <property type="entry name" value="TMEM9/TMEM9B"/>
</dbReference>
<dbReference type="PANTHER" id="PTHR13064">
    <property type="entry name" value="TRANSMEMBRANE PROTEIN 9 FAMILY MEMBER"/>
    <property type="match status" value="1"/>
</dbReference>
<accession>A0A6V7UU89</accession>
<comment type="caution">
    <text evidence="8">The sequence shown here is derived from an EMBL/GenBank/DDBJ whole genome shotgun (WGS) entry which is preliminary data.</text>
</comment>
<feature type="transmembrane region" description="Helical" evidence="7">
    <location>
        <begin position="6"/>
        <end position="23"/>
    </location>
</feature>
<gene>
    <name evidence="8" type="ORF">MENT_LOCUS17458</name>
</gene>
<evidence type="ECO:0000256" key="1">
    <source>
        <dbReference type="ARBA" id="ARBA00004370"/>
    </source>
</evidence>
<evidence type="ECO:0000256" key="7">
    <source>
        <dbReference type="SAM" id="Phobius"/>
    </source>
</evidence>
<organism evidence="8 9">
    <name type="scientific">Meloidogyne enterolobii</name>
    <name type="common">Root-knot nematode worm</name>
    <name type="synonym">Meloidogyne mayaguensis</name>
    <dbReference type="NCBI Taxonomy" id="390850"/>
    <lineage>
        <taxon>Eukaryota</taxon>
        <taxon>Metazoa</taxon>
        <taxon>Ecdysozoa</taxon>
        <taxon>Nematoda</taxon>
        <taxon>Chromadorea</taxon>
        <taxon>Rhabditida</taxon>
        <taxon>Tylenchina</taxon>
        <taxon>Tylenchomorpha</taxon>
        <taxon>Tylenchoidea</taxon>
        <taxon>Meloidogynidae</taxon>
        <taxon>Meloidogyninae</taxon>
        <taxon>Meloidogyne</taxon>
    </lineage>
</organism>
<dbReference type="PANTHER" id="PTHR13064:SF6">
    <property type="entry name" value="TRANSMEMBRANE PROTEIN 9"/>
    <property type="match status" value="1"/>
</dbReference>
<dbReference type="Pfam" id="PF05434">
    <property type="entry name" value="Tmemb_9"/>
    <property type="match status" value="1"/>
</dbReference>
<feature type="region of interest" description="Disordered" evidence="6">
    <location>
        <begin position="182"/>
        <end position="201"/>
    </location>
</feature>
<feature type="compositionally biased region" description="Polar residues" evidence="6">
    <location>
        <begin position="191"/>
        <end position="201"/>
    </location>
</feature>
<dbReference type="EMBL" id="CAJEWN010000113">
    <property type="protein sequence ID" value="CAD2165890.1"/>
    <property type="molecule type" value="Genomic_DNA"/>
</dbReference>
<dbReference type="GO" id="GO:0005765">
    <property type="term" value="C:lysosomal membrane"/>
    <property type="evidence" value="ECO:0007669"/>
    <property type="project" value="InterPro"/>
</dbReference>
<evidence type="ECO:0000256" key="6">
    <source>
        <dbReference type="SAM" id="MobiDB-lite"/>
    </source>
</evidence>
<name>A0A6V7UU89_MELEN</name>
<keyword evidence="5 7" id="KW-0472">Membrane</keyword>
<sequence length="239" mass="27375">MTTNSFLNLINLFFLFSAFFILAEANFEDTRCRCTCPSTEYFAPKGTNHSQHYRRYYTKTNLESSNCNAQTVVKKDVQSIVEEARLDAFLANCNCRFESRNSLLLKVVVMFVIAVIFILGSYMLYLGVVEPMVFRQRQPNSTAFIPYSRHTDVDREDDDHIFSSTTEGIPSSNEFSAISLEDRQQTRSRHSTNATTANSTVKASLHDKVIEKVTAEQNKWKVDVEEQRRNVLGQHSVLN</sequence>
<evidence type="ECO:0000313" key="9">
    <source>
        <dbReference type="Proteomes" id="UP000580250"/>
    </source>
</evidence>
<keyword evidence="3 7" id="KW-0812">Transmembrane</keyword>
<evidence type="ECO:0000313" key="8">
    <source>
        <dbReference type="EMBL" id="CAD2165890.1"/>
    </source>
</evidence>
<comment type="similarity">
    <text evidence="2">Belongs to the TMEM9 family.</text>
</comment>
<feature type="transmembrane region" description="Helical" evidence="7">
    <location>
        <begin position="103"/>
        <end position="128"/>
    </location>
</feature>
<evidence type="ECO:0000256" key="4">
    <source>
        <dbReference type="ARBA" id="ARBA00022989"/>
    </source>
</evidence>